<gene>
    <name evidence="1" type="ORF">B7R21_02005</name>
</gene>
<sequence>MGYPEVRPFRVVAAREGRWWVITVPELDAVTQARHARDIEDMAIGLISALLDVAEESVSVEVVLELPELVAEVWQEASALHERALADERRSSALRRQVVRELLTSSGLSQKDTAQLLGLSSQRVQQLAHQ</sequence>
<proteinExistence type="predicted"/>
<reference evidence="1 2" key="1">
    <citation type="submission" date="2017-04" db="EMBL/GenBank/DDBJ databases">
        <title>Comparative genome analysis of Subtercola boreus.</title>
        <authorList>
            <person name="Cho Y.-J."/>
            <person name="Cho A."/>
            <person name="Kim O.-S."/>
            <person name="Lee J.-I."/>
        </authorList>
    </citation>
    <scope>NUCLEOTIDE SEQUENCE [LARGE SCALE GENOMIC DNA]</scope>
    <source>
        <strain evidence="1 2">P27444</strain>
    </source>
</reference>
<protein>
    <recommendedName>
        <fullName evidence="3">Antitoxin HicB</fullName>
    </recommendedName>
</protein>
<evidence type="ECO:0000313" key="1">
    <source>
        <dbReference type="EMBL" id="RFA16184.1"/>
    </source>
</evidence>
<accession>A0A3E0W1D9</accession>
<evidence type="ECO:0008006" key="3">
    <source>
        <dbReference type="Google" id="ProtNLM"/>
    </source>
</evidence>
<evidence type="ECO:0000313" key="2">
    <source>
        <dbReference type="Proteomes" id="UP000256709"/>
    </source>
</evidence>
<name>A0A3E0W1D9_9MICO</name>
<dbReference type="OrthoDB" id="5772641at2"/>
<dbReference type="EMBL" id="NBXA01000003">
    <property type="protein sequence ID" value="RFA16184.1"/>
    <property type="molecule type" value="Genomic_DNA"/>
</dbReference>
<dbReference type="AlphaFoldDB" id="A0A3E0W1D9"/>
<comment type="caution">
    <text evidence="1">The sequence shown here is derived from an EMBL/GenBank/DDBJ whole genome shotgun (WGS) entry which is preliminary data.</text>
</comment>
<organism evidence="1 2">
    <name type="scientific">Subtercola boreus</name>
    <dbReference type="NCBI Taxonomy" id="120213"/>
    <lineage>
        <taxon>Bacteria</taxon>
        <taxon>Bacillati</taxon>
        <taxon>Actinomycetota</taxon>
        <taxon>Actinomycetes</taxon>
        <taxon>Micrococcales</taxon>
        <taxon>Microbacteriaceae</taxon>
        <taxon>Subtercola</taxon>
    </lineage>
</organism>
<dbReference type="Proteomes" id="UP000256709">
    <property type="component" value="Unassembled WGS sequence"/>
</dbReference>